<dbReference type="InterPro" id="IPR021095">
    <property type="entry name" value="DUF3734"/>
</dbReference>
<dbReference type="PANTHER" id="PTHR14226">
    <property type="entry name" value="NEUROPATHY TARGET ESTERASE/SWISS CHEESE D.MELANOGASTER"/>
    <property type="match status" value="1"/>
</dbReference>
<dbReference type="RefSeq" id="WP_038973597.1">
    <property type="nucleotide sequence ID" value="NZ_CP029425.2"/>
</dbReference>
<proteinExistence type="predicted"/>
<dbReference type="InterPro" id="IPR016035">
    <property type="entry name" value="Acyl_Trfase/lysoPLipase"/>
</dbReference>
<keyword evidence="1" id="KW-0442">Lipid degradation</keyword>
<dbReference type="GO" id="GO:0016042">
    <property type="term" value="P:lipid catabolic process"/>
    <property type="evidence" value="ECO:0007669"/>
    <property type="project" value="UniProtKB-UniRule"/>
</dbReference>
<protein>
    <submittedName>
        <fullName evidence="2">Uncharacterized protein</fullName>
    </submittedName>
</protein>
<gene>
    <name evidence="2" type="ORF">CIT37_22405</name>
</gene>
<accession>A0A2U8PA12</accession>
<dbReference type="Gene3D" id="3.40.1090.10">
    <property type="entry name" value="Cytosolic phospholipase A2 catalytic domain"/>
    <property type="match status" value="2"/>
</dbReference>
<dbReference type="InterPro" id="IPR050301">
    <property type="entry name" value="NTE"/>
</dbReference>
<dbReference type="GO" id="GO:0016787">
    <property type="term" value="F:hydrolase activity"/>
    <property type="evidence" value="ECO:0007669"/>
    <property type="project" value="UniProtKB-UniRule"/>
</dbReference>
<evidence type="ECO:0000256" key="1">
    <source>
        <dbReference type="PROSITE-ProRule" id="PRU01161"/>
    </source>
</evidence>
<reference evidence="2 3" key="1">
    <citation type="journal article" date="2014" name="Int. J. Syst. Evol. Microbiol.">
        <title>Bradyrhizobium ottawaense sp. nov., a symbiotic nitrogen fixing bacterium from root nodules of soybeans in Canada.</title>
        <authorList>
            <person name="Yu X."/>
            <person name="Cloutier S."/>
            <person name="Tambong J.T."/>
            <person name="Bromfield E.S."/>
        </authorList>
    </citation>
    <scope>NUCLEOTIDE SEQUENCE [LARGE SCALE GENOMIC DNA]</scope>
    <source>
        <strain evidence="2 3">OO99</strain>
    </source>
</reference>
<organism evidence="2 3">
    <name type="scientific">Bradyrhizobium ottawaense</name>
    <dbReference type="NCBI Taxonomy" id="931866"/>
    <lineage>
        <taxon>Bacteria</taxon>
        <taxon>Pseudomonadati</taxon>
        <taxon>Pseudomonadota</taxon>
        <taxon>Alphaproteobacteria</taxon>
        <taxon>Hyphomicrobiales</taxon>
        <taxon>Nitrobacteraceae</taxon>
        <taxon>Bradyrhizobium</taxon>
    </lineage>
</organism>
<dbReference type="EMBL" id="CP029425">
    <property type="protein sequence ID" value="AWL94605.1"/>
    <property type="molecule type" value="Genomic_DNA"/>
</dbReference>
<dbReference type="GeneID" id="92965375"/>
<dbReference type="Pfam" id="PF01734">
    <property type="entry name" value="Patatin"/>
    <property type="match status" value="1"/>
</dbReference>
<feature type="short sequence motif" description="DGA/G" evidence="1">
    <location>
        <begin position="221"/>
        <end position="223"/>
    </location>
</feature>
<dbReference type="PANTHER" id="PTHR14226:SF57">
    <property type="entry name" value="BLR7027 PROTEIN"/>
    <property type="match status" value="1"/>
</dbReference>
<name>A0A2U8PA12_9BRAD</name>
<feature type="short sequence motif" description="GXGXXG" evidence="1">
    <location>
        <begin position="27"/>
        <end position="32"/>
    </location>
</feature>
<evidence type="ECO:0000313" key="2">
    <source>
        <dbReference type="EMBL" id="AWL94605.1"/>
    </source>
</evidence>
<dbReference type="Proteomes" id="UP000215703">
    <property type="component" value="Chromosome"/>
</dbReference>
<keyword evidence="1" id="KW-0378">Hydrolase</keyword>
<feature type="active site" description="Proton acceptor" evidence="1">
    <location>
        <position position="221"/>
    </location>
</feature>
<feature type="active site" description="Nucleophile" evidence="1">
    <location>
        <position position="56"/>
    </location>
</feature>
<dbReference type="AlphaFoldDB" id="A0A2U8PA12"/>
<sequence length="389" mass="43259">MNFQPRPHLPAAQRRLPFDCIALLLQGGGALGAYQAGVYEALAEAGIHPDWVAGISIGAINAAIIAGNPPESRVDRLRDFWTQVTSTAPWDWSGNPLLDRRNDNARNVLNQMSAGLAAACGANGFFSARPLMPWLHSGGTTEATSFYDTSVLKSTLERLVDFDRLNEGMTRFSAGAVNVRTGNFVYFDNSTHTILPEHIMASGALPPGFPAVEIEGEHYWDGGLVSNTPLQWVIDWGAPQDMLAFQVDLWSAKGQLPGNMAEVVTRQKEVQYSSRTRASTDQFKRVQRLRRALTALLGRLPEELQEHDDVKLLSTAVSHNVYNIVHLIYRARNHEGHSKDYEFSRLSMQDHWRAGYHDALRTLRHPEVLTRPASADGVFTFDLENDGRE</sequence>
<reference evidence="2 3" key="2">
    <citation type="journal article" date="2017" name="Syst. Appl. Microbiol.">
        <title>Soybeans inoculated with root zone soils of Canadian native legumes harbour diverse and novel Bradyrhizobium spp. that possess agricultural potential.</title>
        <authorList>
            <person name="Bromfield E.S.P."/>
            <person name="Cloutier S."/>
            <person name="Tambong J.T."/>
            <person name="Tran Thi T.V."/>
        </authorList>
    </citation>
    <scope>NUCLEOTIDE SEQUENCE [LARGE SCALE GENOMIC DNA]</scope>
    <source>
        <strain evidence="2 3">OO99</strain>
    </source>
</reference>
<dbReference type="KEGG" id="bot:CIT37_22405"/>
<dbReference type="InterPro" id="IPR002641">
    <property type="entry name" value="PNPLA_dom"/>
</dbReference>
<dbReference type="Pfam" id="PF12536">
    <property type="entry name" value="DUF3734"/>
    <property type="match status" value="1"/>
</dbReference>
<dbReference type="SUPFAM" id="SSF52151">
    <property type="entry name" value="FabD/lysophospholipase-like"/>
    <property type="match status" value="1"/>
</dbReference>
<dbReference type="PROSITE" id="PS51635">
    <property type="entry name" value="PNPLA"/>
    <property type="match status" value="1"/>
</dbReference>
<feature type="short sequence motif" description="GXSXG" evidence="1">
    <location>
        <begin position="54"/>
        <end position="58"/>
    </location>
</feature>
<keyword evidence="1" id="KW-0443">Lipid metabolism</keyword>
<evidence type="ECO:0000313" key="3">
    <source>
        <dbReference type="Proteomes" id="UP000215703"/>
    </source>
</evidence>